<reference evidence="2" key="1">
    <citation type="journal article" date="2019" name="Int. J. Syst. Evol. Microbiol.">
        <title>The Global Catalogue of Microorganisms (GCM) 10K type strain sequencing project: providing services to taxonomists for standard genome sequencing and annotation.</title>
        <authorList>
            <consortium name="The Broad Institute Genomics Platform"/>
            <consortium name="The Broad Institute Genome Sequencing Center for Infectious Disease"/>
            <person name="Wu L."/>
            <person name="Ma J."/>
        </authorList>
    </citation>
    <scope>NUCLEOTIDE SEQUENCE [LARGE SCALE GENOMIC DNA]</scope>
    <source>
        <strain evidence="2">JCM 17543</strain>
    </source>
</reference>
<dbReference type="Proteomes" id="UP001500827">
    <property type="component" value="Unassembled WGS sequence"/>
</dbReference>
<evidence type="ECO:0000313" key="2">
    <source>
        <dbReference type="Proteomes" id="UP001500827"/>
    </source>
</evidence>
<name>A0ABP7KV66_9SPHN</name>
<keyword evidence="2" id="KW-1185">Reference proteome</keyword>
<gene>
    <name evidence="1" type="ORF">GCM10022276_03980</name>
</gene>
<accession>A0ABP7KV66</accession>
<evidence type="ECO:0000313" key="1">
    <source>
        <dbReference type="EMBL" id="GAA3888065.1"/>
    </source>
</evidence>
<protein>
    <submittedName>
        <fullName evidence="1">Uncharacterized protein</fullName>
    </submittedName>
</protein>
<dbReference type="EMBL" id="BAABBM010000001">
    <property type="protein sequence ID" value="GAA3888065.1"/>
    <property type="molecule type" value="Genomic_DNA"/>
</dbReference>
<proteinExistence type="predicted"/>
<sequence>MFEGDAEAAVAITLAEFVDHEIGMGTILEEAKTITIAAGLEQIVDIEGDRRVGPWPELDERRAIGAAVEVRIELVGAVESEALVVVEREAVRSFP</sequence>
<comment type="caution">
    <text evidence="1">The sequence shown here is derived from an EMBL/GenBank/DDBJ whole genome shotgun (WGS) entry which is preliminary data.</text>
</comment>
<organism evidence="1 2">
    <name type="scientific">Sphingomonas limnosediminicola</name>
    <dbReference type="NCBI Taxonomy" id="940133"/>
    <lineage>
        <taxon>Bacteria</taxon>
        <taxon>Pseudomonadati</taxon>
        <taxon>Pseudomonadota</taxon>
        <taxon>Alphaproteobacteria</taxon>
        <taxon>Sphingomonadales</taxon>
        <taxon>Sphingomonadaceae</taxon>
        <taxon>Sphingomonas</taxon>
    </lineage>
</organism>